<evidence type="ECO:0000256" key="1">
    <source>
        <dbReference type="SAM" id="MobiDB-lite"/>
    </source>
</evidence>
<evidence type="ECO:0000313" key="3">
    <source>
        <dbReference type="Proteomes" id="UP000789405"/>
    </source>
</evidence>
<gene>
    <name evidence="2" type="ORF">DERYTH_LOCUS25118</name>
</gene>
<proteinExistence type="predicted"/>
<feature type="region of interest" description="Disordered" evidence="1">
    <location>
        <begin position="1"/>
        <end position="36"/>
    </location>
</feature>
<name>A0A9N9K5L5_9GLOM</name>
<keyword evidence="3" id="KW-1185">Reference proteome</keyword>
<dbReference type="Proteomes" id="UP000789405">
    <property type="component" value="Unassembled WGS sequence"/>
</dbReference>
<dbReference type="AlphaFoldDB" id="A0A9N9K5L5"/>
<accession>A0A9N9K5L5</accession>
<comment type="caution">
    <text evidence="2">The sequence shown here is derived from an EMBL/GenBank/DDBJ whole genome shotgun (WGS) entry which is preliminary data.</text>
</comment>
<reference evidence="2" key="1">
    <citation type="submission" date="2021-06" db="EMBL/GenBank/DDBJ databases">
        <authorList>
            <person name="Kallberg Y."/>
            <person name="Tangrot J."/>
            <person name="Rosling A."/>
        </authorList>
    </citation>
    <scope>NUCLEOTIDE SEQUENCE</scope>
    <source>
        <strain evidence="2">MA453B</strain>
    </source>
</reference>
<protein>
    <submittedName>
        <fullName evidence="2">18716_t:CDS:1</fullName>
    </submittedName>
</protein>
<evidence type="ECO:0000313" key="2">
    <source>
        <dbReference type="EMBL" id="CAG8809543.1"/>
    </source>
</evidence>
<dbReference type="EMBL" id="CAJVPY010045214">
    <property type="protein sequence ID" value="CAG8809543.1"/>
    <property type="molecule type" value="Genomic_DNA"/>
</dbReference>
<feature type="non-terminal residue" evidence="2">
    <location>
        <position position="1"/>
    </location>
</feature>
<sequence length="80" mass="9382">KSGKTEKKKPTTQLNLPEKLEDQRRPQEISPKIVEKSKDRKLISKIRKNTNNTIKINRKPEYQGRLQEISPEIAEKSKDK</sequence>
<organism evidence="2 3">
    <name type="scientific">Dentiscutata erythropus</name>
    <dbReference type="NCBI Taxonomy" id="1348616"/>
    <lineage>
        <taxon>Eukaryota</taxon>
        <taxon>Fungi</taxon>
        <taxon>Fungi incertae sedis</taxon>
        <taxon>Mucoromycota</taxon>
        <taxon>Glomeromycotina</taxon>
        <taxon>Glomeromycetes</taxon>
        <taxon>Diversisporales</taxon>
        <taxon>Gigasporaceae</taxon>
        <taxon>Dentiscutata</taxon>
    </lineage>
</organism>
<feature type="compositionally biased region" description="Basic and acidic residues" evidence="1">
    <location>
        <begin position="18"/>
        <end position="36"/>
    </location>
</feature>